<keyword evidence="5 13" id="KW-0732">Signal</keyword>
<keyword evidence="8 11" id="KW-1015">Disulfide bond</keyword>
<dbReference type="PRINTS" id="PR00421">
    <property type="entry name" value="THIOREDOXIN"/>
</dbReference>
<dbReference type="InterPro" id="IPR005788">
    <property type="entry name" value="PDI_thioredoxin-like_dom"/>
</dbReference>
<evidence type="ECO:0000256" key="13">
    <source>
        <dbReference type="RuleBase" id="RU361130"/>
    </source>
</evidence>
<evidence type="ECO:0000256" key="7">
    <source>
        <dbReference type="ARBA" id="ARBA00022824"/>
    </source>
</evidence>
<keyword evidence="7" id="KW-0256">Endoplasmic reticulum</keyword>
<dbReference type="SUPFAM" id="SSF52833">
    <property type="entry name" value="Thioredoxin-like"/>
    <property type="match status" value="7"/>
</dbReference>
<dbReference type="OMA" id="KVWFIKF"/>
<evidence type="ECO:0000256" key="5">
    <source>
        <dbReference type="ARBA" id="ARBA00022729"/>
    </source>
</evidence>
<dbReference type="GO" id="GO:0005788">
    <property type="term" value="C:endoplasmic reticulum lumen"/>
    <property type="evidence" value="ECO:0007669"/>
    <property type="project" value="UniProtKB-SubCell"/>
</dbReference>
<dbReference type="GO" id="GO:0034976">
    <property type="term" value="P:response to endoplasmic reticulum stress"/>
    <property type="evidence" value="ECO:0007669"/>
    <property type="project" value="TreeGrafter"/>
</dbReference>
<dbReference type="Pfam" id="PF13848">
    <property type="entry name" value="Thioredoxin_6"/>
    <property type="match status" value="2"/>
</dbReference>
<feature type="domain" description="Thioredoxin" evidence="15">
    <location>
        <begin position="8"/>
        <end position="140"/>
    </location>
</feature>
<evidence type="ECO:0000313" key="16">
    <source>
        <dbReference type="EnsemblPlants" id="AUR62006896-RA:cds"/>
    </source>
</evidence>
<evidence type="ECO:0000256" key="3">
    <source>
        <dbReference type="ARBA" id="ARBA00006347"/>
    </source>
</evidence>
<evidence type="ECO:0000256" key="9">
    <source>
        <dbReference type="ARBA" id="ARBA00023235"/>
    </source>
</evidence>
<dbReference type="InterPro" id="IPR013766">
    <property type="entry name" value="Thioredoxin_domain"/>
</dbReference>
<dbReference type="Gramene" id="AUR62006896-RA">
    <property type="protein sequence ID" value="AUR62006896-RA:cds"/>
    <property type="gene ID" value="AUR62006896"/>
</dbReference>
<proteinExistence type="inferred from homology"/>
<keyword evidence="6" id="KW-0677">Repeat</keyword>
<dbReference type="Pfam" id="PF00085">
    <property type="entry name" value="Thioredoxin"/>
    <property type="match status" value="4"/>
</dbReference>
<dbReference type="EC" id="5.3.4.1" evidence="4 13"/>
<evidence type="ECO:0000256" key="10">
    <source>
        <dbReference type="ARBA" id="ARBA00023284"/>
    </source>
</evidence>
<dbReference type="AlphaFoldDB" id="A0A803L4V7"/>
<comment type="subcellular location">
    <subcellularLocation>
        <location evidence="2">Endoplasmic reticulum lumen</location>
    </subcellularLocation>
</comment>
<feature type="disulfide bond" description="Redox-active" evidence="11">
    <location>
        <begin position="491"/>
        <end position="494"/>
    </location>
</feature>
<keyword evidence="10 11" id="KW-0676">Redox-active center</keyword>
<evidence type="ECO:0000256" key="1">
    <source>
        <dbReference type="ARBA" id="ARBA00001182"/>
    </source>
</evidence>
<dbReference type="PROSITE" id="PS00194">
    <property type="entry name" value="THIOREDOXIN_1"/>
    <property type="match status" value="2"/>
</dbReference>
<evidence type="ECO:0000313" key="17">
    <source>
        <dbReference type="Proteomes" id="UP000596660"/>
    </source>
</evidence>
<evidence type="ECO:0000259" key="15">
    <source>
        <dbReference type="PROSITE" id="PS51352"/>
    </source>
</evidence>
<evidence type="ECO:0000256" key="8">
    <source>
        <dbReference type="ARBA" id="ARBA00023157"/>
    </source>
</evidence>
<feature type="chain" id="PRO_5031601168" description="Protein disulfide-isomerase" evidence="13">
    <location>
        <begin position="26"/>
        <end position="948"/>
    </location>
</feature>
<keyword evidence="17" id="KW-1185">Reference proteome</keyword>
<dbReference type="InterPro" id="IPR017937">
    <property type="entry name" value="Thioredoxin_CS"/>
</dbReference>
<protein>
    <recommendedName>
        <fullName evidence="4 13">Protein disulfide-isomerase</fullName>
        <ecNumber evidence="4 13">5.3.4.1</ecNumber>
    </recommendedName>
</protein>
<dbReference type="PANTHER" id="PTHR18929:SF132">
    <property type="entry name" value="PROTEIN DISULFIDE-ISOMERASE A3"/>
    <property type="match status" value="1"/>
</dbReference>
<evidence type="ECO:0000256" key="12">
    <source>
        <dbReference type="RuleBase" id="RU004208"/>
    </source>
</evidence>
<dbReference type="CDD" id="cd02961">
    <property type="entry name" value="PDI_a_family"/>
    <property type="match status" value="2"/>
</dbReference>
<comment type="catalytic activity">
    <reaction evidence="1 13">
        <text>Catalyzes the rearrangement of -S-S- bonds in proteins.</text>
        <dbReference type="EC" id="5.3.4.1"/>
    </reaction>
</comment>
<reference evidence="16" key="1">
    <citation type="journal article" date="2017" name="Nature">
        <title>The genome of Chenopodium quinoa.</title>
        <authorList>
            <person name="Jarvis D.E."/>
            <person name="Ho Y.S."/>
            <person name="Lightfoot D.J."/>
            <person name="Schmoeckel S.M."/>
            <person name="Li B."/>
            <person name="Borm T.J.A."/>
            <person name="Ohyanagi H."/>
            <person name="Mineta K."/>
            <person name="Michell C.T."/>
            <person name="Saber N."/>
            <person name="Kharbatia N.M."/>
            <person name="Rupper R.R."/>
            <person name="Sharp A.R."/>
            <person name="Dally N."/>
            <person name="Boughton B.A."/>
            <person name="Woo Y.H."/>
            <person name="Gao G."/>
            <person name="Schijlen E.G.W.M."/>
            <person name="Guo X."/>
            <person name="Momin A.A."/>
            <person name="Negrao S."/>
            <person name="Al-Babili S."/>
            <person name="Gehring C."/>
            <person name="Roessner U."/>
            <person name="Jung C."/>
            <person name="Murphy K."/>
            <person name="Arold S.T."/>
            <person name="Gojobori T."/>
            <person name="van der Linden C.G."/>
            <person name="van Loo E.N."/>
            <person name="Jellen E.N."/>
            <person name="Maughan P.J."/>
            <person name="Tester M."/>
        </authorList>
    </citation>
    <scope>NUCLEOTIDE SEQUENCE [LARGE SCALE GENOMIC DNA]</scope>
    <source>
        <strain evidence="16">cv. PI 614886</strain>
    </source>
</reference>
<dbReference type="PROSITE" id="PS51352">
    <property type="entry name" value="THIOREDOXIN_2"/>
    <property type="match status" value="4"/>
</dbReference>
<dbReference type="Gene3D" id="3.40.30.10">
    <property type="entry name" value="Glutaredoxin"/>
    <property type="match status" value="7"/>
</dbReference>
<sequence>MALTLRGLVLCLVVVLVSLVCRIQGEEEYVITLDHSNFTDIVSKHDFIFVEFYAPGCGFCKSLAPEYEKAASILKKHDPPVTLAKIDTYEVVNKPIARQYRVSGYPTLKIFKDGGKIVQDEYKGPRKAEDLVKYVKKQIGPASVEITSVDDATTVIDQTRSFIVGVFPEFSGEEYENFTKLAENLRSDYEFVHTLDAKVLPRGHLSVKGPMIRLLKPFDELFADFEDFDLSAMEKFIVIEDNPSVTVFNMDEPGNPYIGRFFSERNLNTKVTMILNFANDNAAALKSKFYDIAQLLKGGKISFLLSELESNNERLLKNGKIKEDVKSQPIPQENNEPVKVVVYKNFKDMVFNSGKEVLLEFYAPWCGHCKKLAPILDEVALSYQNDPNVLIAKFDATANDIPSDKFVKVSSYPTMYFISSNKEIIKYNEDLQAATSTEHAAPHSQPPATAGNPAAGQKVLPDSAPTAGNPETAGTVAEQSTVPHTSSSEQCGYCKKLAPEYEKAAATLSKHDPPITLAKVDLNDETNKEHFRSQFEIRGFPTLKILRNGGKIVHDYKNQPQVADDIVHYVKKQLGPASTEIKSVDDAAKIISLIEEKKVFIAGVFPKFEGEEYENFIKLADKLRSDYEFGHTLDAKVLPRGDSSVKGPVVRLLKPFDELFADTKNFDLDALEKFIQEEDVPSVIPFTMDPGNTYLRKVFSGQNTKIIMILDLKSENAAALKSRFNDVAVLLKGDNKYFLLGDLEASKDLLKHFKLDESLAPLIFIHKTEAEKYLKTNVEPDQLAPWFKKFLDGKLEPYLRSQPIPEENNEPVKVVVLHSLQDMVFNSGKEVFLEFYAPWCGHCKNLAPTLDEVAISYEKDPNILIAKFDASANDVPSDTFKVEGFPTMFFITKNKEIIEYNGGRKKEDIIEFIEKHKTDEKKSEPEIKSESEKTSNNVDETVATKDEL</sequence>
<dbReference type="GO" id="GO:0003756">
    <property type="term" value="F:protein disulfide isomerase activity"/>
    <property type="evidence" value="ECO:0007669"/>
    <property type="project" value="UniProtKB-EC"/>
</dbReference>
<dbReference type="GO" id="GO:0006457">
    <property type="term" value="P:protein folding"/>
    <property type="evidence" value="ECO:0007669"/>
    <property type="project" value="TreeGrafter"/>
</dbReference>
<evidence type="ECO:0000256" key="4">
    <source>
        <dbReference type="ARBA" id="ARBA00012723"/>
    </source>
</evidence>
<dbReference type="EnsemblPlants" id="AUR62006896-RA">
    <property type="protein sequence ID" value="AUR62006896-RA:cds"/>
    <property type="gene ID" value="AUR62006896"/>
</dbReference>
<dbReference type="Proteomes" id="UP000596660">
    <property type="component" value="Unplaced"/>
</dbReference>
<evidence type="ECO:0000256" key="6">
    <source>
        <dbReference type="ARBA" id="ARBA00022737"/>
    </source>
</evidence>
<comment type="similarity">
    <text evidence="3 12">Belongs to the protein disulfide isomerase family.</text>
</comment>
<dbReference type="FunFam" id="3.40.30.10:FF:000107">
    <property type="entry name" value="Protein disulfide-isomerase 5-2"/>
    <property type="match status" value="1"/>
</dbReference>
<dbReference type="CDD" id="cd02995">
    <property type="entry name" value="PDI_a_PDI_a'_C"/>
    <property type="match status" value="2"/>
</dbReference>
<keyword evidence="9 13" id="KW-0413">Isomerase</keyword>
<dbReference type="FunFam" id="3.40.30.10:FF:000150">
    <property type="entry name" value="Protein disulfide-isomerase"/>
    <property type="match status" value="2"/>
</dbReference>
<dbReference type="InterPro" id="IPR005792">
    <property type="entry name" value="Prot_disulphide_isomerase"/>
</dbReference>
<feature type="domain" description="Thioredoxin" evidence="15">
    <location>
        <begin position="316"/>
        <end position="449"/>
    </location>
</feature>
<name>A0A803L4V7_CHEQI</name>
<accession>A0A803L4V7</accession>
<feature type="region of interest" description="Disordered" evidence="14">
    <location>
        <begin position="435"/>
        <end position="489"/>
    </location>
</feature>
<feature type="compositionally biased region" description="Polar residues" evidence="14">
    <location>
        <begin position="477"/>
        <end position="489"/>
    </location>
</feature>
<feature type="disulfide bond" description="Redox-active" evidence="11">
    <location>
        <begin position="840"/>
        <end position="843"/>
    </location>
</feature>
<dbReference type="NCBIfam" id="TIGR01126">
    <property type="entry name" value="pdi_dom"/>
    <property type="match status" value="1"/>
</dbReference>
<evidence type="ECO:0000256" key="2">
    <source>
        <dbReference type="ARBA" id="ARBA00004319"/>
    </source>
</evidence>
<dbReference type="NCBIfam" id="TIGR01130">
    <property type="entry name" value="ER_PDI_fam"/>
    <property type="match status" value="1"/>
</dbReference>
<reference evidence="16" key="2">
    <citation type="submission" date="2021-03" db="UniProtKB">
        <authorList>
            <consortium name="EnsemblPlants"/>
        </authorList>
    </citation>
    <scope>IDENTIFICATION</scope>
</reference>
<evidence type="ECO:0000256" key="14">
    <source>
        <dbReference type="SAM" id="MobiDB-lite"/>
    </source>
</evidence>
<dbReference type="CDD" id="cd02981">
    <property type="entry name" value="PDI_b_family"/>
    <property type="match status" value="2"/>
</dbReference>
<dbReference type="InterPro" id="IPR036249">
    <property type="entry name" value="Thioredoxin-like_sf"/>
</dbReference>
<organism evidence="16 17">
    <name type="scientific">Chenopodium quinoa</name>
    <name type="common">Quinoa</name>
    <dbReference type="NCBI Taxonomy" id="63459"/>
    <lineage>
        <taxon>Eukaryota</taxon>
        <taxon>Viridiplantae</taxon>
        <taxon>Streptophyta</taxon>
        <taxon>Embryophyta</taxon>
        <taxon>Tracheophyta</taxon>
        <taxon>Spermatophyta</taxon>
        <taxon>Magnoliopsida</taxon>
        <taxon>eudicotyledons</taxon>
        <taxon>Gunneridae</taxon>
        <taxon>Pentapetalae</taxon>
        <taxon>Caryophyllales</taxon>
        <taxon>Chenopodiaceae</taxon>
        <taxon>Chenopodioideae</taxon>
        <taxon>Atripliceae</taxon>
        <taxon>Chenopodium</taxon>
    </lineage>
</organism>
<feature type="region of interest" description="Disordered" evidence="14">
    <location>
        <begin position="915"/>
        <end position="948"/>
    </location>
</feature>
<feature type="domain" description="Thioredoxin" evidence="15">
    <location>
        <begin position="790"/>
        <end position="918"/>
    </location>
</feature>
<feature type="domain" description="Thioredoxin" evidence="15">
    <location>
        <begin position="453"/>
        <end position="575"/>
    </location>
</feature>
<feature type="compositionally biased region" description="Basic and acidic residues" evidence="14">
    <location>
        <begin position="915"/>
        <end position="933"/>
    </location>
</feature>
<dbReference type="PANTHER" id="PTHR18929">
    <property type="entry name" value="PROTEIN DISULFIDE ISOMERASE"/>
    <property type="match status" value="1"/>
</dbReference>
<evidence type="ECO:0000256" key="11">
    <source>
        <dbReference type="PIRSR" id="PIRSR605792-51"/>
    </source>
</evidence>
<feature type="signal peptide" evidence="13">
    <location>
        <begin position="1"/>
        <end position="25"/>
    </location>
</feature>